<dbReference type="InterPro" id="IPR001254">
    <property type="entry name" value="Trypsin_dom"/>
</dbReference>
<name>A0A914BJL2_PATMI</name>
<keyword evidence="2" id="KW-0964">Secreted</keyword>
<reference evidence="10" key="1">
    <citation type="submission" date="2022-11" db="UniProtKB">
        <authorList>
            <consortium name="EnsemblMetazoa"/>
        </authorList>
    </citation>
    <scope>IDENTIFICATION</scope>
</reference>
<accession>A0A914BJL2</accession>
<sequence length="267" mass="27727">MRIIVFLSCLSLALAFAPDRLPWAKQPRRLIVGGSEAPVGSRPYQVAILESVGGSLKQGCGGTLVHRSWVVSASHCIGSSRIHVGLGYHSLSAGGEQTIAGTWIKHDGFNPSTVDNDVALIKLDTPATISDKVKTISIAKAGSDVAAGTSLLVSGWGALSSGGGFPDKLQQVVVTAVSRGQCNSDYGGSITNNMFCASAPGKDSCQNDSGGPIVSHFDENKHVNGVILEGIVSWGAGCADARYPGVYARAANYCAWFAEKSSNDVTC</sequence>
<feature type="domain" description="Peptidase S1" evidence="9">
    <location>
        <begin position="31"/>
        <end position="262"/>
    </location>
</feature>
<comment type="subcellular location">
    <subcellularLocation>
        <location evidence="1">Secreted</location>
    </subcellularLocation>
</comment>
<evidence type="ECO:0000256" key="7">
    <source>
        <dbReference type="ARBA" id="ARBA00023157"/>
    </source>
</evidence>
<dbReference type="PROSITE" id="PS00134">
    <property type="entry name" value="TRYPSIN_HIS"/>
    <property type="match status" value="1"/>
</dbReference>
<dbReference type="EnsemblMetazoa" id="XM_038220172.1">
    <property type="protein sequence ID" value="XP_038076100.1"/>
    <property type="gene ID" value="LOC119744303"/>
</dbReference>
<keyword evidence="5" id="KW-0378">Hydrolase</keyword>
<evidence type="ECO:0000256" key="4">
    <source>
        <dbReference type="ARBA" id="ARBA00022729"/>
    </source>
</evidence>
<evidence type="ECO:0000256" key="2">
    <source>
        <dbReference type="ARBA" id="ARBA00022525"/>
    </source>
</evidence>
<evidence type="ECO:0000259" key="9">
    <source>
        <dbReference type="PROSITE" id="PS50240"/>
    </source>
</evidence>
<evidence type="ECO:0000256" key="1">
    <source>
        <dbReference type="ARBA" id="ARBA00004613"/>
    </source>
</evidence>
<dbReference type="PANTHER" id="PTHR24264:SF65">
    <property type="entry name" value="SRCR DOMAIN-CONTAINING PROTEIN"/>
    <property type="match status" value="1"/>
</dbReference>
<dbReference type="OrthoDB" id="10059102at2759"/>
<evidence type="ECO:0000256" key="8">
    <source>
        <dbReference type="SAM" id="SignalP"/>
    </source>
</evidence>
<feature type="chain" id="PRO_5037203648" description="Peptidase S1 domain-containing protein" evidence="8">
    <location>
        <begin position="16"/>
        <end position="267"/>
    </location>
</feature>
<dbReference type="InterPro" id="IPR001314">
    <property type="entry name" value="Peptidase_S1A"/>
</dbReference>
<keyword evidence="7" id="KW-1015">Disulfide bond</keyword>
<keyword evidence="3" id="KW-0645">Protease</keyword>
<organism evidence="10 11">
    <name type="scientific">Patiria miniata</name>
    <name type="common">Bat star</name>
    <name type="synonym">Asterina miniata</name>
    <dbReference type="NCBI Taxonomy" id="46514"/>
    <lineage>
        <taxon>Eukaryota</taxon>
        <taxon>Metazoa</taxon>
        <taxon>Echinodermata</taxon>
        <taxon>Eleutherozoa</taxon>
        <taxon>Asterozoa</taxon>
        <taxon>Asteroidea</taxon>
        <taxon>Valvatacea</taxon>
        <taxon>Valvatida</taxon>
        <taxon>Asterinidae</taxon>
        <taxon>Patiria</taxon>
    </lineage>
</organism>
<dbReference type="OMA" id="TIAGTWI"/>
<dbReference type="GO" id="GO:0006508">
    <property type="term" value="P:proteolysis"/>
    <property type="evidence" value="ECO:0007669"/>
    <property type="project" value="UniProtKB-KW"/>
</dbReference>
<dbReference type="Gene3D" id="2.40.10.10">
    <property type="entry name" value="Trypsin-like serine proteases"/>
    <property type="match status" value="1"/>
</dbReference>
<evidence type="ECO:0000313" key="10">
    <source>
        <dbReference type="EnsemblMetazoa" id="XP_038076100.1"/>
    </source>
</evidence>
<evidence type="ECO:0000256" key="3">
    <source>
        <dbReference type="ARBA" id="ARBA00022670"/>
    </source>
</evidence>
<dbReference type="SUPFAM" id="SSF50494">
    <property type="entry name" value="Trypsin-like serine proteases"/>
    <property type="match status" value="1"/>
</dbReference>
<evidence type="ECO:0000256" key="5">
    <source>
        <dbReference type="ARBA" id="ARBA00022801"/>
    </source>
</evidence>
<feature type="signal peptide" evidence="8">
    <location>
        <begin position="1"/>
        <end position="15"/>
    </location>
</feature>
<dbReference type="InterPro" id="IPR009003">
    <property type="entry name" value="Peptidase_S1_PA"/>
</dbReference>
<dbReference type="FunFam" id="2.40.10.10:FF:000120">
    <property type="entry name" value="Putative serine protease"/>
    <property type="match status" value="1"/>
</dbReference>
<dbReference type="PRINTS" id="PR00722">
    <property type="entry name" value="CHYMOTRYPSIN"/>
</dbReference>
<dbReference type="InterPro" id="IPR050127">
    <property type="entry name" value="Serine_Proteases_S1"/>
</dbReference>
<dbReference type="Pfam" id="PF00089">
    <property type="entry name" value="Trypsin"/>
    <property type="match status" value="1"/>
</dbReference>
<dbReference type="CDD" id="cd00190">
    <property type="entry name" value="Tryp_SPc"/>
    <property type="match status" value="1"/>
</dbReference>
<evidence type="ECO:0000256" key="6">
    <source>
        <dbReference type="ARBA" id="ARBA00022825"/>
    </source>
</evidence>
<dbReference type="SMART" id="SM00020">
    <property type="entry name" value="Tryp_SPc"/>
    <property type="match status" value="1"/>
</dbReference>
<keyword evidence="11" id="KW-1185">Reference proteome</keyword>
<keyword evidence="6" id="KW-0720">Serine protease</keyword>
<protein>
    <recommendedName>
        <fullName evidence="9">Peptidase S1 domain-containing protein</fullName>
    </recommendedName>
</protein>
<dbReference type="PROSITE" id="PS50240">
    <property type="entry name" value="TRYPSIN_DOM"/>
    <property type="match status" value="1"/>
</dbReference>
<dbReference type="GO" id="GO:0004252">
    <property type="term" value="F:serine-type endopeptidase activity"/>
    <property type="evidence" value="ECO:0007669"/>
    <property type="project" value="InterPro"/>
</dbReference>
<dbReference type="Proteomes" id="UP000887568">
    <property type="component" value="Unplaced"/>
</dbReference>
<keyword evidence="4 8" id="KW-0732">Signal</keyword>
<dbReference type="AlphaFoldDB" id="A0A914BJL2"/>
<dbReference type="RefSeq" id="XP_038076100.1">
    <property type="nucleotide sequence ID" value="XM_038220172.1"/>
</dbReference>
<proteinExistence type="predicted"/>
<dbReference type="GO" id="GO:0005615">
    <property type="term" value="C:extracellular space"/>
    <property type="evidence" value="ECO:0007669"/>
    <property type="project" value="TreeGrafter"/>
</dbReference>
<dbReference type="InterPro" id="IPR018114">
    <property type="entry name" value="TRYPSIN_HIS"/>
</dbReference>
<evidence type="ECO:0000313" key="11">
    <source>
        <dbReference type="Proteomes" id="UP000887568"/>
    </source>
</evidence>
<dbReference type="GeneID" id="119744303"/>
<dbReference type="PANTHER" id="PTHR24264">
    <property type="entry name" value="TRYPSIN-RELATED"/>
    <property type="match status" value="1"/>
</dbReference>
<dbReference type="InterPro" id="IPR043504">
    <property type="entry name" value="Peptidase_S1_PA_chymotrypsin"/>
</dbReference>